<dbReference type="AlphaFoldDB" id="A0A1H3SVJ6"/>
<dbReference type="GO" id="GO:0008880">
    <property type="term" value="F:glucuronate isomerase activity"/>
    <property type="evidence" value="ECO:0007669"/>
    <property type="project" value="InterPro"/>
</dbReference>
<dbReference type="Pfam" id="PF04962">
    <property type="entry name" value="KduI"/>
    <property type="match status" value="1"/>
</dbReference>
<name>A0A1H3SVJ6_9BACI</name>
<keyword evidence="1 3" id="KW-0413">Isomerase</keyword>
<dbReference type="OrthoDB" id="9799936at2"/>
<dbReference type="PIRSF" id="PIRSF036628">
    <property type="entry name" value="IolB"/>
    <property type="match status" value="1"/>
</dbReference>
<reference evidence="4" key="1">
    <citation type="submission" date="2016-10" db="EMBL/GenBank/DDBJ databases">
        <authorList>
            <person name="Varghese N."/>
            <person name="Submissions S."/>
        </authorList>
    </citation>
    <scope>NUCLEOTIDE SEQUENCE [LARGE SCALE GENOMIC DNA]</scope>
    <source>
        <strain evidence="4">SP</strain>
    </source>
</reference>
<sequence length="284" mass="32037">MSLRRKPLETKAQEPIQVVHDIHAGNAELKYIRFKVVDLAEGAVYKAETNNTEACVVILTGKADVTGGGETFTGIGKRKSVFDKEPTDSVYVSVDTALEIKAVSDATIALCCSPADRKKPTTLIAAEDVRMEHRGEGNNKRMVFNILPDDVSYAQHLLVVEVITESGNWSSYPPHKHDENRLPEESLLEETYYHEQEPPQGFVFQRVYTDDRSLDETMTVENRDVVLVPKGYHPVGVPEGYTSYYLNVMAGPERIWKFKNDPDHEWIINRNHREGGRADGNHIQ</sequence>
<evidence type="ECO:0000256" key="1">
    <source>
        <dbReference type="ARBA" id="ARBA00023235"/>
    </source>
</evidence>
<dbReference type="EC" id="5.3.1.30" evidence="2"/>
<proteinExistence type="predicted"/>
<dbReference type="EMBL" id="FNPI01000012">
    <property type="protein sequence ID" value="SDZ41737.1"/>
    <property type="molecule type" value="Genomic_DNA"/>
</dbReference>
<dbReference type="InterPro" id="IPR024203">
    <property type="entry name" value="Deoxy-glucuronate_isom_IolB"/>
</dbReference>
<protein>
    <recommendedName>
        <fullName evidence="2">5-deoxy-glucuronate isomerase</fullName>
        <ecNumber evidence="2">5.3.1.30</ecNumber>
    </recommendedName>
</protein>
<evidence type="ECO:0000313" key="3">
    <source>
        <dbReference type="EMBL" id="SDZ41737.1"/>
    </source>
</evidence>
<dbReference type="Gene3D" id="2.60.120.10">
    <property type="entry name" value="Jelly Rolls"/>
    <property type="match status" value="2"/>
</dbReference>
<gene>
    <name evidence="3" type="ORF">SAMN05421736_11256</name>
</gene>
<dbReference type="NCBIfam" id="TIGR04378">
    <property type="entry name" value="myo_inos_iolB"/>
    <property type="match status" value="1"/>
</dbReference>
<evidence type="ECO:0000313" key="4">
    <source>
        <dbReference type="Proteomes" id="UP000198935"/>
    </source>
</evidence>
<dbReference type="GO" id="GO:0019310">
    <property type="term" value="P:inositol catabolic process"/>
    <property type="evidence" value="ECO:0007669"/>
    <property type="project" value="UniProtKB-UniRule"/>
</dbReference>
<dbReference type="Proteomes" id="UP000198935">
    <property type="component" value="Unassembled WGS sequence"/>
</dbReference>
<dbReference type="InterPro" id="IPR021120">
    <property type="entry name" value="KduI/IolB_isomerase"/>
</dbReference>
<dbReference type="GO" id="GO:0102482">
    <property type="term" value="F:5-deoxy-D-glucuronate isomerase activity"/>
    <property type="evidence" value="ECO:0007669"/>
    <property type="project" value="UniProtKB-EC"/>
</dbReference>
<organism evidence="3 4">
    <name type="scientific">Evansella caseinilytica</name>
    <dbReference type="NCBI Taxonomy" id="1503961"/>
    <lineage>
        <taxon>Bacteria</taxon>
        <taxon>Bacillati</taxon>
        <taxon>Bacillota</taxon>
        <taxon>Bacilli</taxon>
        <taxon>Bacillales</taxon>
        <taxon>Bacillaceae</taxon>
        <taxon>Evansella</taxon>
    </lineage>
</organism>
<dbReference type="PANTHER" id="PTHR39193:SF1">
    <property type="entry name" value="5-DEOXY-GLUCURONATE ISOMERASE"/>
    <property type="match status" value="1"/>
</dbReference>
<accession>A0A1H3SVJ6</accession>
<keyword evidence="4" id="KW-1185">Reference proteome</keyword>
<dbReference type="SUPFAM" id="SSF51182">
    <property type="entry name" value="RmlC-like cupins"/>
    <property type="match status" value="1"/>
</dbReference>
<dbReference type="STRING" id="1503961.SAMN05421736_11256"/>
<dbReference type="InterPro" id="IPR011051">
    <property type="entry name" value="RmlC_Cupin_sf"/>
</dbReference>
<dbReference type="PANTHER" id="PTHR39193">
    <property type="entry name" value="5-DEOXY-GLUCURONATE ISOMERASE"/>
    <property type="match status" value="1"/>
</dbReference>
<dbReference type="InterPro" id="IPR014710">
    <property type="entry name" value="RmlC-like_jellyroll"/>
</dbReference>
<evidence type="ECO:0000256" key="2">
    <source>
        <dbReference type="NCBIfam" id="TIGR04378"/>
    </source>
</evidence>